<evidence type="ECO:0000313" key="1">
    <source>
        <dbReference type="EMBL" id="OCJ32675.1"/>
    </source>
</evidence>
<gene>
    <name evidence="1" type="ORF">A6U91_20975</name>
</gene>
<proteinExistence type="predicted"/>
<name>A0AB36EHA1_AGRTU</name>
<sequence length="70" mass="7537">MDTGMPHVALPAMPALYQRLAANDLVLANFGFKIRDRNICTIFEAVPALRHSIALQGQSGAFSARSLLAP</sequence>
<dbReference type="AlphaFoldDB" id="A0AB36EHA1"/>
<organism evidence="1 2">
    <name type="scientific">Agrobacterium tumefaciens</name>
    <dbReference type="NCBI Taxonomy" id="358"/>
    <lineage>
        <taxon>Bacteria</taxon>
        <taxon>Pseudomonadati</taxon>
        <taxon>Pseudomonadota</taxon>
        <taxon>Alphaproteobacteria</taxon>
        <taxon>Hyphomicrobiales</taxon>
        <taxon>Rhizobiaceae</taxon>
        <taxon>Rhizobium/Agrobacterium group</taxon>
        <taxon>Agrobacterium</taxon>
        <taxon>Agrobacterium tumefaciens complex</taxon>
    </lineage>
</organism>
<comment type="caution">
    <text evidence="1">The sequence shown here is derived from an EMBL/GenBank/DDBJ whole genome shotgun (WGS) entry which is preliminary data.</text>
</comment>
<protein>
    <submittedName>
        <fullName evidence="1">Uncharacterized protein</fullName>
    </submittedName>
</protein>
<dbReference type="EMBL" id="LXKT01000029">
    <property type="protein sequence ID" value="OCJ32675.1"/>
    <property type="molecule type" value="Genomic_DNA"/>
</dbReference>
<evidence type="ECO:0000313" key="2">
    <source>
        <dbReference type="Proteomes" id="UP000093451"/>
    </source>
</evidence>
<reference evidence="1 2" key="1">
    <citation type="journal article" date="2016" name="PeerJ">
        <title>Gall-ID: tools for genotyping gall-causing phytopathogenic bacteria.</title>
        <authorList>
            <person name="Davis E.W.II."/>
            <person name="Weisberg A.J."/>
            <person name="Tabima J.F."/>
            <person name="Grunwald N.J."/>
            <person name="Chang J.H."/>
        </authorList>
    </citation>
    <scope>NUCLEOTIDE SEQUENCE [LARGE SCALE GENOMIC DNA]</scope>
    <source>
        <strain evidence="1 2">N2/73</strain>
    </source>
</reference>
<dbReference type="Proteomes" id="UP000093451">
    <property type="component" value="Unassembled WGS sequence"/>
</dbReference>
<accession>A0AB36EHA1</accession>